<gene>
    <name evidence="2" type="ORF">ACFQ27_13045</name>
</gene>
<dbReference type="Pfam" id="PF01145">
    <property type="entry name" value="Band_7"/>
    <property type="match status" value="1"/>
</dbReference>
<sequence length="295" mass="32321">MTWSLPEPPRMGTLNGRRVLPIVVIALLLIGVTLTLSNCSTTVQPGNVGVKIRTLGASAGVDPVPMPARWYLVGIGERIIQYPAIQRTYTYTRESDDRGTENEEISFSDNNALPMTADVQIVLRVDPQSAPALYTRYRLSFDQLFEGPIRNDVRSAIAAETELVPVEFLYKGGRQTVIQKALARVQRKWGPQGVTISQLDWIGNIRYPQVILDSIQAKTKADADTLAAQARVAVAKAEADAKVEEARGQAESNRLLAQSISTNPAVVQLRAIEKWDGRLPSVTGSGTPFINLQTK</sequence>
<dbReference type="PANTHER" id="PTHR42911:SF1">
    <property type="entry name" value="MODULATOR OF FTSH PROTEASE HFLC"/>
    <property type="match status" value="1"/>
</dbReference>
<feature type="domain" description="Band 7" evidence="1">
    <location>
        <begin position="42"/>
        <end position="239"/>
    </location>
</feature>
<reference evidence="3" key="1">
    <citation type="journal article" date="2019" name="Int. J. Syst. Evol. Microbiol.">
        <title>The Global Catalogue of Microorganisms (GCM) 10K type strain sequencing project: providing services to taxonomists for standard genome sequencing and annotation.</title>
        <authorList>
            <consortium name="The Broad Institute Genomics Platform"/>
            <consortium name="The Broad Institute Genome Sequencing Center for Infectious Disease"/>
            <person name="Wu L."/>
            <person name="Ma J."/>
        </authorList>
    </citation>
    <scope>NUCLEOTIDE SEQUENCE [LARGE SCALE GENOMIC DNA]</scope>
    <source>
        <strain evidence="3">CCUG 55074</strain>
    </source>
</reference>
<dbReference type="InterPro" id="IPR001107">
    <property type="entry name" value="Band_7"/>
</dbReference>
<dbReference type="PANTHER" id="PTHR42911">
    <property type="entry name" value="MODULATOR OF FTSH PROTEASE HFLC"/>
    <property type="match status" value="1"/>
</dbReference>
<comment type="caution">
    <text evidence="2">The sequence shown here is derived from an EMBL/GenBank/DDBJ whole genome shotgun (WGS) entry which is preliminary data.</text>
</comment>
<protein>
    <submittedName>
        <fullName evidence="2">SPFH domain-containing protein</fullName>
    </submittedName>
</protein>
<evidence type="ECO:0000313" key="2">
    <source>
        <dbReference type="EMBL" id="MFD1191510.1"/>
    </source>
</evidence>
<keyword evidence="3" id="KW-1185">Reference proteome</keyword>
<name>A0ABW3T7A0_9CAUL</name>
<dbReference type="EMBL" id="JBHTLQ010000029">
    <property type="protein sequence ID" value="MFD1191510.1"/>
    <property type="molecule type" value="Genomic_DNA"/>
</dbReference>
<proteinExistence type="predicted"/>
<accession>A0ABW3T7A0</accession>
<dbReference type="Proteomes" id="UP001597216">
    <property type="component" value="Unassembled WGS sequence"/>
</dbReference>
<evidence type="ECO:0000313" key="3">
    <source>
        <dbReference type="Proteomes" id="UP001597216"/>
    </source>
</evidence>
<dbReference type="RefSeq" id="WP_374345506.1">
    <property type="nucleotide sequence ID" value="NZ_JBHTLQ010000029.1"/>
</dbReference>
<evidence type="ECO:0000259" key="1">
    <source>
        <dbReference type="Pfam" id="PF01145"/>
    </source>
</evidence>
<organism evidence="2 3">
    <name type="scientific">Phenylobacterium conjunctum</name>
    <dbReference type="NCBI Taxonomy" id="1298959"/>
    <lineage>
        <taxon>Bacteria</taxon>
        <taxon>Pseudomonadati</taxon>
        <taxon>Pseudomonadota</taxon>
        <taxon>Alphaproteobacteria</taxon>
        <taxon>Caulobacterales</taxon>
        <taxon>Caulobacteraceae</taxon>
        <taxon>Phenylobacterium</taxon>
    </lineage>
</organism>